<dbReference type="RefSeq" id="WP_322134396.1">
    <property type="nucleotide sequence ID" value="NZ_CP085036.1"/>
</dbReference>
<dbReference type="SUPFAM" id="SSF55729">
    <property type="entry name" value="Acyl-CoA N-acyltransferases (Nat)"/>
    <property type="match status" value="1"/>
</dbReference>
<dbReference type="EMBL" id="JARXVQ010000001">
    <property type="protein sequence ID" value="MDH6182108.1"/>
    <property type="molecule type" value="Genomic_DNA"/>
</dbReference>
<dbReference type="InterPro" id="IPR051531">
    <property type="entry name" value="N-acetyltransferase"/>
</dbReference>
<evidence type="ECO:0000259" key="1">
    <source>
        <dbReference type="PROSITE" id="PS51186"/>
    </source>
</evidence>
<feature type="domain" description="N-acetyltransferase" evidence="1">
    <location>
        <begin position="65"/>
        <end position="222"/>
    </location>
</feature>
<dbReference type="Gene3D" id="3.40.630.30">
    <property type="match status" value="1"/>
</dbReference>
<dbReference type="InterPro" id="IPR016181">
    <property type="entry name" value="Acyl_CoA_acyltransferase"/>
</dbReference>
<evidence type="ECO:0000313" key="2">
    <source>
        <dbReference type="EMBL" id="MDH6182108.1"/>
    </source>
</evidence>
<dbReference type="PANTHER" id="PTHR43792:SF1">
    <property type="entry name" value="N-ACETYLTRANSFERASE DOMAIN-CONTAINING PROTEIN"/>
    <property type="match status" value="1"/>
</dbReference>
<protein>
    <submittedName>
        <fullName evidence="2">RimJ/RimL family protein N-acetyltransferase</fullName>
    </submittedName>
</protein>
<dbReference type="InterPro" id="IPR000182">
    <property type="entry name" value="GNAT_dom"/>
</dbReference>
<reference evidence="2 3" key="1">
    <citation type="submission" date="2023-04" db="EMBL/GenBank/DDBJ databases">
        <title>Genome Encyclopedia of Bacteria and Archaea VI: Functional Genomics of Type Strains.</title>
        <authorList>
            <person name="Whitman W."/>
        </authorList>
    </citation>
    <scope>NUCLEOTIDE SEQUENCE [LARGE SCALE GENOMIC DNA]</scope>
    <source>
        <strain evidence="2 3">SG_E_30_P1</strain>
    </source>
</reference>
<dbReference type="Proteomes" id="UP001160142">
    <property type="component" value="Unassembled WGS sequence"/>
</dbReference>
<comment type="caution">
    <text evidence="2">The sequence shown here is derived from an EMBL/GenBank/DDBJ whole genome shotgun (WGS) entry which is preliminary data.</text>
</comment>
<organism evidence="2 3">
    <name type="scientific">Antiquaquibacter oligotrophicus</name>
    <dbReference type="NCBI Taxonomy" id="2880260"/>
    <lineage>
        <taxon>Bacteria</taxon>
        <taxon>Bacillati</taxon>
        <taxon>Actinomycetota</taxon>
        <taxon>Actinomycetes</taxon>
        <taxon>Micrococcales</taxon>
        <taxon>Microbacteriaceae</taxon>
        <taxon>Antiquaquibacter</taxon>
    </lineage>
</organism>
<dbReference type="Pfam" id="PF13302">
    <property type="entry name" value="Acetyltransf_3"/>
    <property type="match status" value="1"/>
</dbReference>
<accession>A0ABT6KRK9</accession>
<gene>
    <name evidence="2" type="ORF">M2152_002290</name>
</gene>
<keyword evidence="3" id="KW-1185">Reference proteome</keyword>
<proteinExistence type="predicted"/>
<dbReference type="PROSITE" id="PS51186">
    <property type="entry name" value="GNAT"/>
    <property type="match status" value="1"/>
</dbReference>
<sequence>MVQQSIVGTARATPARREPLIREVVARVRAALEHLGTPTVRRPRFMRGATLERRVEARHLDTDRLRLRPHDMRDADAWHALASDARVIRYLSWPHRDAAAARRHLRDRTRHTTLWQTDDFLALAVTHRGQLVGDVSLQLRTVASDARAVEVGWLLSPEHQGKGFATEAVRGILHVAFKDVGARMVLAVVEDGNERSLALADRLGFTLLHRNGRSHLLVLTPDAFRRG</sequence>
<evidence type="ECO:0000313" key="3">
    <source>
        <dbReference type="Proteomes" id="UP001160142"/>
    </source>
</evidence>
<dbReference type="PANTHER" id="PTHR43792">
    <property type="entry name" value="GNAT FAMILY, PUTATIVE (AFU_ORTHOLOGUE AFUA_3G00765)-RELATED-RELATED"/>
    <property type="match status" value="1"/>
</dbReference>
<name>A0ABT6KRK9_9MICO</name>